<evidence type="ECO:0000256" key="2">
    <source>
        <dbReference type="PROSITE-ProRule" id="PRU00335"/>
    </source>
</evidence>
<dbReference type="GO" id="GO:0006355">
    <property type="term" value="P:regulation of DNA-templated transcription"/>
    <property type="evidence" value="ECO:0007669"/>
    <property type="project" value="UniProtKB-ARBA"/>
</dbReference>
<evidence type="ECO:0000313" key="4">
    <source>
        <dbReference type="EMBL" id="SDY14853.1"/>
    </source>
</evidence>
<dbReference type="PANTHER" id="PTHR30328:SF54">
    <property type="entry name" value="HTH-TYPE TRANSCRIPTIONAL REPRESSOR SCO4008"/>
    <property type="match status" value="1"/>
</dbReference>
<keyword evidence="5" id="KW-1185">Reference proteome</keyword>
<dbReference type="Gene3D" id="1.10.357.10">
    <property type="entry name" value="Tetracycline Repressor, domain 2"/>
    <property type="match status" value="1"/>
</dbReference>
<dbReference type="AlphaFoldDB" id="A0A1H3HH19"/>
<gene>
    <name evidence="4" type="ORF">SAMN05421504_104667</name>
</gene>
<feature type="DNA-binding region" description="H-T-H motif" evidence="2">
    <location>
        <begin position="38"/>
        <end position="57"/>
    </location>
</feature>
<dbReference type="SUPFAM" id="SSF48498">
    <property type="entry name" value="Tetracyclin repressor-like, C-terminal domain"/>
    <property type="match status" value="1"/>
</dbReference>
<evidence type="ECO:0000259" key="3">
    <source>
        <dbReference type="PROSITE" id="PS50977"/>
    </source>
</evidence>
<dbReference type="EMBL" id="FNON01000004">
    <property type="protein sequence ID" value="SDY14853.1"/>
    <property type="molecule type" value="Genomic_DNA"/>
</dbReference>
<dbReference type="InterPro" id="IPR001647">
    <property type="entry name" value="HTH_TetR"/>
</dbReference>
<dbReference type="InterPro" id="IPR050109">
    <property type="entry name" value="HTH-type_TetR-like_transc_reg"/>
</dbReference>
<dbReference type="SUPFAM" id="SSF46689">
    <property type="entry name" value="Homeodomain-like"/>
    <property type="match status" value="1"/>
</dbReference>
<reference evidence="4 5" key="1">
    <citation type="submission" date="2016-10" db="EMBL/GenBank/DDBJ databases">
        <authorList>
            <person name="de Groot N.N."/>
        </authorList>
    </citation>
    <scope>NUCLEOTIDE SEQUENCE [LARGE SCALE GENOMIC DNA]</scope>
    <source>
        <strain evidence="4 5">CPCC 202699</strain>
    </source>
</reference>
<dbReference type="Proteomes" id="UP000199515">
    <property type="component" value="Unassembled WGS sequence"/>
</dbReference>
<dbReference type="RefSeq" id="WP_245757453.1">
    <property type="nucleotide sequence ID" value="NZ_FNON01000004.1"/>
</dbReference>
<dbReference type="PRINTS" id="PR00455">
    <property type="entry name" value="HTHTETR"/>
</dbReference>
<dbReference type="GO" id="GO:0003677">
    <property type="term" value="F:DNA binding"/>
    <property type="evidence" value="ECO:0007669"/>
    <property type="project" value="UniProtKB-UniRule"/>
</dbReference>
<dbReference type="STRING" id="589385.SAMN05421504_104667"/>
<sequence>MTPRRAPAERQRDPERTKAKILEAAKAEFGAKGYAAARVSDIADRAGVNKQLISYYFGGKEGLYNELTASGYRNNSAITDPATPLAEVLRQFVFVGPSDRDAARLFVWENLEDSDVGFDAQREFMQRQVEYMRARQAAGDFPDDLDPGFLLLALISTASAPFAFARVARAATGLDPTSPEFTEAYAEQMTRLVKQLAK</sequence>
<name>A0A1H3HH19_9PSEU</name>
<feature type="domain" description="HTH tetR-type" evidence="3">
    <location>
        <begin position="15"/>
        <end position="75"/>
    </location>
</feature>
<proteinExistence type="predicted"/>
<dbReference type="PROSITE" id="PS50977">
    <property type="entry name" value="HTH_TETR_2"/>
    <property type="match status" value="1"/>
</dbReference>
<dbReference type="InterPro" id="IPR009057">
    <property type="entry name" value="Homeodomain-like_sf"/>
</dbReference>
<dbReference type="PANTHER" id="PTHR30328">
    <property type="entry name" value="TRANSCRIPTIONAL REPRESSOR"/>
    <property type="match status" value="1"/>
</dbReference>
<dbReference type="InterPro" id="IPR036271">
    <property type="entry name" value="Tet_transcr_reg_TetR-rel_C_sf"/>
</dbReference>
<protein>
    <submittedName>
        <fullName evidence="4">DNA-binding transcriptional regulator, AcrR family</fullName>
    </submittedName>
</protein>
<dbReference type="InterPro" id="IPR041467">
    <property type="entry name" value="Sco4008_C"/>
</dbReference>
<dbReference type="Pfam" id="PF17926">
    <property type="entry name" value="TetR_C_21"/>
    <property type="match status" value="1"/>
</dbReference>
<organism evidence="4 5">
    <name type="scientific">Amycolatopsis xylanica</name>
    <dbReference type="NCBI Taxonomy" id="589385"/>
    <lineage>
        <taxon>Bacteria</taxon>
        <taxon>Bacillati</taxon>
        <taxon>Actinomycetota</taxon>
        <taxon>Actinomycetes</taxon>
        <taxon>Pseudonocardiales</taxon>
        <taxon>Pseudonocardiaceae</taxon>
        <taxon>Amycolatopsis</taxon>
    </lineage>
</organism>
<evidence type="ECO:0000313" key="5">
    <source>
        <dbReference type="Proteomes" id="UP000199515"/>
    </source>
</evidence>
<keyword evidence="1 2" id="KW-0238">DNA-binding</keyword>
<evidence type="ECO:0000256" key="1">
    <source>
        <dbReference type="ARBA" id="ARBA00023125"/>
    </source>
</evidence>
<dbReference type="Pfam" id="PF00440">
    <property type="entry name" value="TetR_N"/>
    <property type="match status" value="1"/>
</dbReference>
<accession>A0A1H3HH19</accession>